<keyword evidence="3" id="KW-1185">Reference proteome</keyword>
<reference evidence="2 3" key="1">
    <citation type="submission" date="2017-05" db="EMBL/GenBank/DDBJ databases">
        <authorList>
            <person name="Varghese N."/>
            <person name="Submissions S."/>
        </authorList>
    </citation>
    <scope>NUCLEOTIDE SEQUENCE [LARGE SCALE GENOMIC DNA]</scope>
    <source>
        <strain evidence="2 3">DSM 29506</strain>
    </source>
</reference>
<organism evidence="2 3">
    <name type="scientific">Thalassovita litoralis</name>
    <dbReference type="NCBI Taxonomy" id="1010611"/>
    <lineage>
        <taxon>Bacteria</taxon>
        <taxon>Pseudomonadati</taxon>
        <taxon>Pseudomonadota</taxon>
        <taxon>Alphaproteobacteria</taxon>
        <taxon>Rhodobacterales</taxon>
        <taxon>Roseobacteraceae</taxon>
        <taxon>Thalassovita</taxon>
    </lineage>
</organism>
<gene>
    <name evidence="2" type="ORF">SAMN06265173_12943</name>
</gene>
<sequence length="85" mass="9239">MIDGEFGSLTGKLVENGQLIDAAPDAAAALAALRKTRNRLLAESDWTQIPDAPVDQAAWASYRQALRDLPLTADFFNPVFPTKPQ</sequence>
<dbReference type="AlphaFoldDB" id="A0A521FGA6"/>
<dbReference type="RefSeq" id="WP_221930562.1">
    <property type="nucleotide sequence ID" value="NZ_FXTO01000029.1"/>
</dbReference>
<accession>A0A521FGA6</accession>
<evidence type="ECO:0000259" key="1">
    <source>
        <dbReference type="Pfam" id="PF16778"/>
    </source>
</evidence>
<name>A0A521FGA6_9RHOB</name>
<dbReference type="Gene3D" id="6.10.140.1310">
    <property type="match status" value="1"/>
</dbReference>
<dbReference type="EMBL" id="FXTO01000029">
    <property type="protein sequence ID" value="SMO95145.1"/>
    <property type="molecule type" value="Genomic_DNA"/>
</dbReference>
<dbReference type="Proteomes" id="UP000316030">
    <property type="component" value="Unassembled WGS sequence"/>
</dbReference>
<evidence type="ECO:0000313" key="3">
    <source>
        <dbReference type="Proteomes" id="UP000316030"/>
    </source>
</evidence>
<evidence type="ECO:0000313" key="2">
    <source>
        <dbReference type="EMBL" id="SMO95145.1"/>
    </source>
</evidence>
<dbReference type="Pfam" id="PF16778">
    <property type="entry name" value="Phage_tail_APC"/>
    <property type="match status" value="1"/>
</dbReference>
<protein>
    <submittedName>
        <fullName evidence="2">Phage tail assembly chaperone protein</fullName>
    </submittedName>
</protein>
<proteinExistence type="predicted"/>
<dbReference type="InterPro" id="IPR031893">
    <property type="entry name" value="Phage_tail_APC"/>
</dbReference>
<feature type="domain" description="Phage tail assembly chaperone-like" evidence="1">
    <location>
        <begin position="31"/>
        <end position="84"/>
    </location>
</feature>